<evidence type="ECO:0000313" key="2">
    <source>
        <dbReference type="EMBL" id="ORY59656.1"/>
    </source>
</evidence>
<dbReference type="InParanoid" id="A0A1Y2DKK2"/>
<feature type="chain" id="PRO_5012214879" description="Hydrophobic surface binding protein A-domain-containing protein" evidence="1">
    <location>
        <begin position="16"/>
        <end position="230"/>
    </location>
</feature>
<dbReference type="EMBL" id="MCFJ01000013">
    <property type="protein sequence ID" value="ORY59656.1"/>
    <property type="molecule type" value="Genomic_DNA"/>
</dbReference>
<reference evidence="2 3" key="1">
    <citation type="submission" date="2016-07" db="EMBL/GenBank/DDBJ databases">
        <title>Pervasive Adenine N6-methylation of Active Genes in Fungi.</title>
        <authorList>
            <consortium name="DOE Joint Genome Institute"/>
            <person name="Mondo S.J."/>
            <person name="Dannebaum R.O."/>
            <person name="Kuo R.C."/>
            <person name="Labutti K."/>
            <person name="Haridas S."/>
            <person name="Kuo A."/>
            <person name="Salamov A."/>
            <person name="Ahrendt S.R."/>
            <person name="Lipzen A."/>
            <person name="Sullivan W."/>
            <person name="Andreopoulos W.B."/>
            <person name="Clum A."/>
            <person name="Lindquist E."/>
            <person name="Daum C."/>
            <person name="Ramamoorthy G.K."/>
            <person name="Gryganskyi A."/>
            <person name="Culley D."/>
            <person name="Magnuson J.K."/>
            <person name="James T.Y."/>
            <person name="O'Malley M.A."/>
            <person name="Stajich J.E."/>
            <person name="Spatafora J.W."/>
            <person name="Visel A."/>
            <person name="Grigoriev I.V."/>
        </authorList>
    </citation>
    <scope>NUCLEOTIDE SEQUENCE [LARGE SCALE GENOMIC DNA]</scope>
    <source>
        <strain evidence="2 3">CBS 129021</strain>
    </source>
</reference>
<dbReference type="InterPro" id="IPR021054">
    <property type="entry name" value="Cell_wall_mannoprotein_1"/>
</dbReference>
<dbReference type="AlphaFoldDB" id="A0A1Y2DKK2"/>
<organism evidence="2 3">
    <name type="scientific">Pseudomassariella vexata</name>
    <dbReference type="NCBI Taxonomy" id="1141098"/>
    <lineage>
        <taxon>Eukaryota</taxon>
        <taxon>Fungi</taxon>
        <taxon>Dikarya</taxon>
        <taxon>Ascomycota</taxon>
        <taxon>Pezizomycotina</taxon>
        <taxon>Sordariomycetes</taxon>
        <taxon>Xylariomycetidae</taxon>
        <taxon>Amphisphaeriales</taxon>
        <taxon>Pseudomassariaceae</taxon>
        <taxon>Pseudomassariella</taxon>
    </lineage>
</organism>
<evidence type="ECO:0008006" key="4">
    <source>
        <dbReference type="Google" id="ProtNLM"/>
    </source>
</evidence>
<dbReference type="GeneID" id="63772851"/>
<keyword evidence="1" id="KW-0732">Signal</keyword>
<feature type="signal peptide" evidence="1">
    <location>
        <begin position="1"/>
        <end position="15"/>
    </location>
</feature>
<dbReference type="OrthoDB" id="5216132at2759"/>
<evidence type="ECO:0000256" key="1">
    <source>
        <dbReference type="SAM" id="SignalP"/>
    </source>
</evidence>
<name>A0A1Y2DKK2_9PEZI</name>
<evidence type="ECO:0000313" key="3">
    <source>
        <dbReference type="Proteomes" id="UP000193689"/>
    </source>
</evidence>
<proteinExistence type="predicted"/>
<sequence>MQFLSLIAITAAVSASQVDTTTPKRNLVEVTNIMTQVLHGILNFDAAIINYNGGPQVSQLQGASGTMVGIIKTATLAASNMTNLSVEEAQGFQPLSDKLNVAGDKLLADLNGKNDLFSKACVCEPVFELVTVVGDHVITLMNTVSTKFPQGGKGGKEIEHFTKIFNDMEEKLSKCISATCKITTVLTGSHSNSTGNATQTGVSHPVVTAGSSFLGVSSGALAVVLAAFAF</sequence>
<accession>A0A1Y2DKK2</accession>
<protein>
    <recommendedName>
        <fullName evidence="4">Hydrophobic surface binding protein A-domain-containing protein</fullName>
    </recommendedName>
</protein>
<gene>
    <name evidence="2" type="ORF">BCR38DRAFT_351401</name>
</gene>
<dbReference type="RefSeq" id="XP_040712230.1">
    <property type="nucleotide sequence ID" value="XM_040856639.1"/>
</dbReference>
<comment type="caution">
    <text evidence="2">The sequence shown here is derived from an EMBL/GenBank/DDBJ whole genome shotgun (WGS) entry which is preliminary data.</text>
</comment>
<keyword evidence="3" id="KW-1185">Reference proteome</keyword>
<dbReference type="Pfam" id="PF12296">
    <property type="entry name" value="HsbA"/>
    <property type="match status" value="1"/>
</dbReference>
<dbReference type="Proteomes" id="UP000193689">
    <property type="component" value="Unassembled WGS sequence"/>
</dbReference>
<dbReference type="STRING" id="1141098.A0A1Y2DKK2"/>